<dbReference type="InterPro" id="IPR050223">
    <property type="entry name" value="D-isomer_2-hydroxyacid_DH"/>
</dbReference>
<dbReference type="OrthoDB" id="9991913at2759"/>
<evidence type="ECO:0000256" key="1">
    <source>
        <dbReference type="ARBA" id="ARBA00023002"/>
    </source>
</evidence>
<dbReference type="SUPFAM" id="SSF52283">
    <property type="entry name" value="Formate/glycerate dehydrogenase catalytic domain-like"/>
    <property type="match status" value="1"/>
</dbReference>
<reference evidence="6 7" key="1">
    <citation type="journal article" date="2021" name="Nat. Commun.">
        <title>Genetic determinants of endophytism in the Arabidopsis root mycobiome.</title>
        <authorList>
            <person name="Mesny F."/>
            <person name="Miyauchi S."/>
            <person name="Thiergart T."/>
            <person name="Pickel B."/>
            <person name="Atanasova L."/>
            <person name="Karlsson M."/>
            <person name="Huettel B."/>
            <person name="Barry K.W."/>
            <person name="Haridas S."/>
            <person name="Chen C."/>
            <person name="Bauer D."/>
            <person name="Andreopoulos W."/>
            <person name="Pangilinan J."/>
            <person name="LaButti K."/>
            <person name="Riley R."/>
            <person name="Lipzen A."/>
            <person name="Clum A."/>
            <person name="Drula E."/>
            <person name="Henrissat B."/>
            <person name="Kohler A."/>
            <person name="Grigoriev I.V."/>
            <person name="Martin F.M."/>
            <person name="Hacquard S."/>
        </authorList>
    </citation>
    <scope>NUCLEOTIDE SEQUENCE [LARGE SCALE GENOMIC DNA]</scope>
    <source>
        <strain evidence="6 7">MPI-CAGE-CH-0241</strain>
    </source>
</reference>
<evidence type="ECO:0000256" key="2">
    <source>
        <dbReference type="ARBA" id="ARBA00023027"/>
    </source>
</evidence>
<evidence type="ECO:0000313" key="6">
    <source>
        <dbReference type="EMBL" id="KAH6889406.1"/>
    </source>
</evidence>
<keyword evidence="2" id="KW-0520">NAD</keyword>
<dbReference type="GO" id="GO:0051287">
    <property type="term" value="F:NAD binding"/>
    <property type="evidence" value="ECO:0007669"/>
    <property type="project" value="InterPro"/>
</dbReference>
<dbReference type="InterPro" id="IPR036291">
    <property type="entry name" value="NAD(P)-bd_dom_sf"/>
</dbReference>
<evidence type="ECO:0000259" key="5">
    <source>
        <dbReference type="Pfam" id="PF02826"/>
    </source>
</evidence>
<evidence type="ECO:0000256" key="3">
    <source>
        <dbReference type="RuleBase" id="RU003719"/>
    </source>
</evidence>
<dbReference type="InterPro" id="IPR006139">
    <property type="entry name" value="D-isomer_2_OHA_DH_cat_dom"/>
</dbReference>
<dbReference type="Gene3D" id="3.40.50.720">
    <property type="entry name" value="NAD(P)-binding Rossmann-like Domain"/>
    <property type="match status" value="2"/>
</dbReference>
<comment type="similarity">
    <text evidence="3">Belongs to the D-isomer specific 2-hydroxyacid dehydrogenase family.</text>
</comment>
<evidence type="ECO:0000259" key="4">
    <source>
        <dbReference type="Pfam" id="PF00389"/>
    </source>
</evidence>
<dbReference type="Proteomes" id="UP000777438">
    <property type="component" value="Unassembled WGS sequence"/>
</dbReference>
<evidence type="ECO:0000313" key="7">
    <source>
        <dbReference type="Proteomes" id="UP000777438"/>
    </source>
</evidence>
<feature type="domain" description="D-isomer specific 2-hydroxyacid dehydrogenase catalytic" evidence="4">
    <location>
        <begin position="79"/>
        <end position="343"/>
    </location>
</feature>
<dbReference type="GO" id="GO:0005829">
    <property type="term" value="C:cytosol"/>
    <property type="evidence" value="ECO:0007669"/>
    <property type="project" value="TreeGrafter"/>
</dbReference>
<accession>A0A9P9APV6</accession>
<organism evidence="6 7">
    <name type="scientific">Thelonectria olida</name>
    <dbReference type="NCBI Taxonomy" id="1576542"/>
    <lineage>
        <taxon>Eukaryota</taxon>
        <taxon>Fungi</taxon>
        <taxon>Dikarya</taxon>
        <taxon>Ascomycota</taxon>
        <taxon>Pezizomycotina</taxon>
        <taxon>Sordariomycetes</taxon>
        <taxon>Hypocreomycetidae</taxon>
        <taxon>Hypocreales</taxon>
        <taxon>Nectriaceae</taxon>
        <taxon>Thelonectria</taxon>
    </lineage>
</organism>
<dbReference type="EMBL" id="JAGPYM010000011">
    <property type="protein sequence ID" value="KAH6889406.1"/>
    <property type="molecule type" value="Genomic_DNA"/>
</dbReference>
<dbReference type="AlphaFoldDB" id="A0A9P9APV6"/>
<dbReference type="PANTHER" id="PTHR10996:SF178">
    <property type="entry name" value="2-HYDROXYACID DEHYDROGENASE YGL185C-RELATED"/>
    <property type="match status" value="1"/>
</dbReference>
<dbReference type="Pfam" id="PF00389">
    <property type="entry name" value="2-Hacid_dh"/>
    <property type="match status" value="1"/>
</dbReference>
<dbReference type="GO" id="GO:0016618">
    <property type="term" value="F:hydroxypyruvate reductase [NAD(P)H] activity"/>
    <property type="evidence" value="ECO:0007669"/>
    <property type="project" value="TreeGrafter"/>
</dbReference>
<sequence length="347" mass="37940">MIPPPKILVIGSPSGLVSDDTWTNFTTRFNVQMYNFPTKKGFHESLQSGSCSNVAGIVRLGLNIPQDCEKVMLGWTHRGLKHFPPSLKVIVNFGHGYSDEAVEELKERGIAFFNTTGGSDATAALGMHLIIAAFRQLSRYERMLRDDQFLSALRNSAKTAVDPFGKKIGIIGMGSIGQAVAKLAAALGMKIHCIDRPNLRKIIKRPNNEQHPSTGLPPITLHHDLSDLVKIVDCVLLSCPYSASTHHILSKEVFAEMKRDVRIINIARGLCIDEEALCDAIESGVVGGAGLDVHHDEPIVNPRLLKYDCVTLLPHVGGLTVDAMKNHAEMALSHVTNFFSGTSQNYI</sequence>
<proteinExistence type="inferred from homology"/>
<dbReference type="GO" id="GO:0030267">
    <property type="term" value="F:glyoxylate reductase (NADPH) activity"/>
    <property type="evidence" value="ECO:0007669"/>
    <property type="project" value="TreeGrafter"/>
</dbReference>
<dbReference type="SUPFAM" id="SSF51735">
    <property type="entry name" value="NAD(P)-binding Rossmann-fold domains"/>
    <property type="match status" value="1"/>
</dbReference>
<dbReference type="InterPro" id="IPR006140">
    <property type="entry name" value="D-isomer_DH_NAD-bd"/>
</dbReference>
<name>A0A9P9APV6_9HYPO</name>
<keyword evidence="7" id="KW-1185">Reference proteome</keyword>
<gene>
    <name evidence="6" type="ORF">B0T10DRAFT_529386</name>
</gene>
<dbReference type="Pfam" id="PF02826">
    <property type="entry name" value="2-Hacid_dh_C"/>
    <property type="match status" value="1"/>
</dbReference>
<comment type="caution">
    <text evidence="6">The sequence shown here is derived from an EMBL/GenBank/DDBJ whole genome shotgun (WGS) entry which is preliminary data.</text>
</comment>
<protein>
    <submittedName>
        <fullName evidence="6">Uncharacterized protein</fullName>
    </submittedName>
</protein>
<feature type="domain" description="D-isomer specific 2-hydroxyacid dehydrogenase NAD-binding" evidence="5">
    <location>
        <begin position="128"/>
        <end position="317"/>
    </location>
</feature>
<dbReference type="PANTHER" id="PTHR10996">
    <property type="entry name" value="2-HYDROXYACID DEHYDROGENASE-RELATED"/>
    <property type="match status" value="1"/>
</dbReference>
<keyword evidence="1 3" id="KW-0560">Oxidoreductase</keyword>